<gene>
    <name evidence="3" type="ORF">HB897_01690</name>
    <name evidence="2" type="ORF">UQ68_13865</name>
</gene>
<evidence type="ECO:0000313" key="2">
    <source>
        <dbReference type="EMBL" id="KKD44034.1"/>
    </source>
</evidence>
<evidence type="ECO:0000313" key="5">
    <source>
        <dbReference type="Proteomes" id="UP000523362"/>
    </source>
</evidence>
<dbReference type="Proteomes" id="UP000033536">
    <property type="component" value="Unassembled WGS sequence"/>
</dbReference>
<reference evidence="3 5" key="2">
    <citation type="submission" date="2020-03" db="EMBL/GenBank/DDBJ databases">
        <title>Soil Listeria distribution.</title>
        <authorList>
            <person name="Liao J."/>
            <person name="Wiedmann M."/>
        </authorList>
    </citation>
    <scope>NUCLEOTIDE SEQUENCE [LARGE SCALE GENOMIC DNA]</scope>
    <source>
        <strain evidence="3 5">FSL L7-1560</strain>
    </source>
</reference>
<dbReference type="AlphaFoldDB" id="A0A7X1C5J9"/>
<organism evidence="3 5">
    <name type="scientific">Listeria seeligeri</name>
    <dbReference type="NCBI Taxonomy" id="1640"/>
    <lineage>
        <taxon>Bacteria</taxon>
        <taxon>Bacillati</taxon>
        <taxon>Bacillota</taxon>
        <taxon>Bacilli</taxon>
        <taxon>Bacillales</taxon>
        <taxon>Listeriaceae</taxon>
        <taxon>Listeria</taxon>
    </lineage>
</organism>
<dbReference type="EMBL" id="JYOM01000017">
    <property type="protein sequence ID" value="KKD44034.1"/>
    <property type="molecule type" value="Genomic_DNA"/>
</dbReference>
<dbReference type="EMBL" id="JAARRG010000001">
    <property type="protein sequence ID" value="MBC1484940.1"/>
    <property type="molecule type" value="Genomic_DNA"/>
</dbReference>
<proteinExistence type="predicted"/>
<feature type="transmembrane region" description="Helical" evidence="1">
    <location>
        <begin position="13"/>
        <end position="32"/>
    </location>
</feature>
<protein>
    <submittedName>
        <fullName evidence="3">Uncharacterized protein</fullName>
    </submittedName>
</protein>
<accession>A0A7X1C5J9</accession>
<keyword evidence="4" id="KW-1185">Reference proteome</keyword>
<reference evidence="2 4" key="1">
    <citation type="submission" date="2015-02" db="EMBL/GenBank/DDBJ databases">
        <title>Sequencing of Listeria spp. dairy environmental strains.</title>
        <authorList>
            <person name="Muhterem-Uyar M."/>
            <person name="Wagner M."/>
            <person name="Schmitz-Esser S."/>
            <person name="Stessl B."/>
        </authorList>
    </citation>
    <scope>NUCLEOTIDE SEQUENCE [LARGE SCALE GENOMIC DNA]</scope>
    <source>
        <strain evidence="2 4">7KSM</strain>
    </source>
</reference>
<evidence type="ECO:0000313" key="4">
    <source>
        <dbReference type="Proteomes" id="UP000033536"/>
    </source>
</evidence>
<keyword evidence="1" id="KW-1133">Transmembrane helix</keyword>
<keyword evidence="1" id="KW-0472">Membrane</keyword>
<dbReference type="GeneID" id="32490625"/>
<sequence length="93" mass="10590">MISILQILLEPEFISLTVTFLLMLTIFSYWSAITLLKPKMVLPADAICLKQSKLSLKAYFYRASPNFIINWLAVTMKCSAITDEEDSFSFSNV</sequence>
<evidence type="ECO:0000313" key="3">
    <source>
        <dbReference type="EMBL" id="MBC1484940.1"/>
    </source>
</evidence>
<dbReference type="RefSeq" id="WP_003747595.1">
    <property type="nucleotide sequence ID" value="NZ_CBCPLZ010000001.1"/>
</dbReference>
<keyword evidence="1" id="KW-0812">Transmembrane</keyword>
<evidence type="ECO:0000256" key="1">
    <source>
        <dbReference type="SAM" id="Phobius"/>
    </source>
</evidence>
<comment type="caution">
    <text evidence="3">The sequence shown here is derived from an EMBL/GenBank/DDBJ whole genome shotgun (WGS) entry which is preliminary data.</text>
</comment>
<dbReference type="OMA" id="PNFIINW"/>
<dbReference type="Proteomes" id="UP000523362">
    <property type="component" value="Unassembled WGS sequence"/>
</dbReference>
<name>A0A7X1C5J9_LISSE</name>